<protein>
    <submittedName>
        <fullName evidence="11">POL1 protein</fullName>
    </submittedName>
</protein>
<sequence length="181" mass="20098">LEFKVLDSPQQGITYFTDASSQTQSATVVWKVKGQWQTQTWTEQGKSVQWLEAKAVQMALQNDSNKHINVCTDSMYVYKLVLSMKRGGHCNSEIDTMLLDTLQQRTGTSSIVHIRSHQTGPGPLIEGNTKADQAATGIWTVQDAKALHERSHVGAKALAKECKIPISEARRIVATCPYCQH</sequence>
<dbReference type="Proteomes" id="UP000533896">
    <property type="component" value="Unassembled WGS sequence"/>
</dbReference>
<keyword evidence="3" id="KW-0540">Nuclease</keyword>
<evidence type="ECO:0000256" key="7">
    <source>
        <dbReference type="ARBA" id="ARBA00022918"/>
    </source>
</evidence>
<dbReference type="AlphaFoldDB" id="A0A7K8K967"/>
<evidence type="ECO:0000259" key="9">
    <source>
        <dbReference type="PROSITE" id="PS50876"/>
    </source>
</evidence>
<evidence type="ECO:0000256" key="6">
    <source>
        <dbReference type="ARBA" id="ARBA00022801"/>
    </source>
</evidence>
<keyword evidence="4" id="KW-0479">Metal-binding</keyword>
<dbReference type="PANTHER" id="PTHR41694">
    <property type="entry name" value="ENDOGENOUS RETROVIRUS GROUP K MEMBER POL PROTEIN"/>
    <property type="match status" value="1"/>
</dbReference>
<dbReference type="SUPFAM" id="SSF46919">
    <property type="entry name" value="N-terminal Zn binding domain of HIV integrase"/>
    <property type="match status" value="1"/>
</dbReference>
<feature type="domain" description="Integrase-type" evidence="9">
    <location>
        <begin position="139"/>
        <end position="180"/>
    </location>
</feature>
<keyword evidence="8" id="KW-0862">Zinc</keyword>
<gene>
    <name evidence="11" type="primary">Pol_3</name>
    <name evidence="11" type="ORF">LOPRUF_R14817</name>
</gene>
<dbReference type="SUPFAM" id="SSF53098">
    <property type="entry name" value="Ribonuclease H-like"/>
    <property type="match status" value="1"/>
</dbReference>
<dbReference type="InterPro" id="IPR036397">
    <property type="entry name" value="RNaseH_sf"/>
</dbReference>
<dbReference type="Gene3D" id="3.30.420.10">
    <property type="entry name" value="Ribonuclease H-like superfamily/Ribonuclease H"/>
    <property type="match status" value="1"/>
</dbReference>
<feature type="non-terminal residue" evidence="11">
    <location>
        <position position="1"/>
    </location>
</feature>
<keyword evidence="12" id="KW-1185">Reference proteome</keyword>
<keyword evidence="2" id="KW-0548">Nucleotidyltransferase</keyword>
<evidence type="ECO:0000256" key="2">
    <source>
        <dbReference type="ARBA" id="ARBA00022695"/>
    </source>
</evidence>
<comment type="caution">
    <text evidence="11">The sequence shown here is derived from an EMBL/GenBank/DDBJ whole genome shotgun (WGS) entry which is preliminary data.</text>
</comment>
<keyword evidence="7" id="KW-0695">RNA-directed DNA polymerase</keyword>
<dbReference type="PROSITE" id="PS50879">
    <property type="entry name" value="RNASE_H_1"/>
    <property type="match status" value="1"/>
</dbReference>
<name>A0A7K8K967_9AVES</name>
<dbReference type="Pfam" id="PF02022">
    <property type="entry name" value="Integrase_Zn"/>
    <property type="match status" value="1"/>
</dbReference>
<dbReference type="GO" id="GO:0008270">
    <property type="term" value="F:zinc ion binding"/>
    <property type="evidence" value="ECO:0007669"/>
    <property type="project" value="UniProtKB-KW"/>
</dbReference>
<proteinExistence type="predicted"/>
<keyword evidence="5" id="KW-0255">Endonuclease</keyword>
<keyword evidence="1" id="KW-0808">Transferase</keyword>
<feature type="non-terminal residue" evidence="11">
    <location>
        <position position="181"/>
    </location>
</feature>
<dbReference type="InterPro" id="IPR017856">
    <property type="entry name" value="Integrase-like_N"/>
</dbReference>
<evidence type="ECO:0000256" key="3">
    <source>
        <dbReference type="ARBA" id="ARBA00022722"/>
    </source>
</evidence>
<dbReference type="Pfam" id="PF00075">
    <property type="entry name" value="RNase_H"/>
    <property type="match status" value="1"/>
</dbReference>
<keyword evidence="8" id="KW-0863">Zinc-finger</keyword>
<dbReference type="GO" id="GO:0004523">
    <property type="term" value="F:RNA-DNA hybrid ribonuclease activity"/>
    <property type="evidence" value="ECO:0007669"/>
    <property type="project" value="InterPro"/>
</dbReference>
<evidence type="ECO:0000259" key="10">
    <source>
        <dbReference type="PROSITE" id="PS50879"/>
    </source>
</evidence>
<dbReference type="InterPro" id="IPR012337">
    <property type="entry name" value="RNaseH-like_sf"/>
</dbReference>
<dbReference type="Gene3D" id="1.10.10.200">
    <property type="match status" value="1"/>
</dbReference>
<evidence type="ECO:0000256" key="4">
    <source>
        <dbReference type="ARBA" id="ARBA00022723"/>
    </source>
</evidence>
<accession>A0A7K8K967</accession>
<dbReference type="EMBL" id="VWYV01001089">
    <property type="protein sequence ID" value="NXE13568.1"/>
    <property type="molecule type" value="Genomic_DNA"/>
</dbReference>
<evidence type="ECO:0000256" key="8">
    <source>
        <dbReference type="PROSITE-ProRule" id="PRU00450"/>
    </source>
</evidence>
<evidence type="ECO:0000313" key="11">
    <source>
        <dbReference type="EMBL" id="NXE13568.1"/>
    </source>
</evidence>
<organism evidence="11 12">
    <name type="scientific">Lophotis ruficrista</name>
    <dbReference type="NCBI Taxonomy" id="172689"/>
    <lineage>
        <taxon>Eukaryota</taxon>
        <taxon>Metazoa</taxon>
        <taxon>Chordata</taxon>
        <taxon>Craniata</taxon>
        <taxon>Vertebrata</taxon>
        <taxon>Euteleostomi</taxon>
        <taxon>Archelosauria</taxon>
        <taxon>Archosauria</taxon>
        <taxon>Dinosauria</taxon>
        <taxon>Saurischia</taxon>
        <taxon>Theropoda</taxon>
        <taxon>Coelurosauria</taxon>
        <taxon>Aves</taxon>
        <taxon>Neognathae</taxon>
        <taxon>Neoaves</taxon>
        <taxon>Otidimorphae</taxon>
        <taxon>Otidiformes</taxon>
        <taxon>Otididae</taxon>
        <taxon>Lophotis</taxon>
    </lineage>
</organism>
<dbReference type="InterPro" id="IPR002156">
    <property type="entry name" value="RNaseH_domain"/>
</dbReference>
<dbReference type="GO" id="GO:0035613">
    <property type="term" value="F:RNA stem-loop binding"/>
    <property type="evidence" value="ECO:0007669"/>
    <property type="project" value="TreeGrafter"/>
</dbReference>
<dbReference type="InterPro" id="IPR003308">
    <property type="entry name" value="Integrase_Zn-bd_dom_N"/>
</dbReference>
<evidence type="ECO:0000256" key="5">
    <source>
        <dbReference type="ARBA" id="ARBA00022759"/>
    </source>
</evidence>
<feature type="domain" description="RNase H type-1" evidence="10">
    <location>
        <begin position="9"/>
        <end position="140"/>
    </location>
</feature>
<dbReference type="GO" id="GO:0003964">
    <property type="term" value="F:RNA-directed DNA polymerase activity"/>
    <property type="evidence" value="ECO:0007669"/>
    <property type="project" value="UniProtKB-KW"/>
</dbReference>
<evidence type="ECO:0000313" key="12">
    <source>
        <dbReference type="Proteomes" id="UP000533896"/>
    </source>
</evidence>
<dbReference type="PROSITE" id="PS50876">
    <property type="entry name" value="ZF_INTEGRASE"/>
    <property type="match status" value="1"/>
</dbReference>
<dbReference type="OrthoDB" id="9350948at2759"/>
<evidence type="ECO:0000256" key="1">
    <source>
        <dbReference type="ARBA" id="ARBA00022679"/>
    </source>
</evidence>
<keyword evidence="6" id="KW-0378">Hydrolase</keyword>
<dbReference type="PANTHER" id="PTHR41694:SF3">
    <property type="entry name" value="RNA-DIRECTED DNA POLYMERASE-RELATED"/>
    <property type="match status" value="1"/>
</dbReference>
<reference evidence="11 12" key="1">
    <citation type="submission" date="2019-09" db="EMBL/GenBank/DDBJ databases">
        <title>Bird 10,000 Genomes (B10K) Project - Family phase.</title>
        <authorList>
            <person name="Zhang G."/>
        </authorList>
    </citation>
    <scope>NUCLEOTIDE SEQUENCE [LARGE SCALE GENOMIC DNA]</scope>
    <source>
        <strain evidence="11">B10K-CU-031-23</strain>
    </source>
</reference>